<dbReference type="KEGG" id="pbr:PB2503_07379"/>
<evidence type="ECO:0000259" key="2">
    <source>
        <dbReference type="Pfam" id="PF26514"/>
    </source>
</evidence>
<keyword evidence="1" id="KW-1133">Transmembrane helix</keyword>
<keyword evidence="1" id="KW-0812">Transmembrane</keyword>
<dbReference type="eggNOG" id="COG3595">
    <property type="taxonomic scope" value="Bacteria"/>
</dbReference>
<evidence type="ECO:0000256" key="1">
    <source>
        <dbReference type="SAM" id="Phobius"/>
    </source>
</evidence>
<keyword evidence="1" id="KW-0472">Membrane</keyword>
<dbReference type="EMBL" id="CP002156">
    <property type="protein sequence ID" value="ADM09533.1"/>
    <property type="molecule type" value="Genomic_DNA"/>
</dbReference>
<dbReference type="HOGENOM" id="CLU_692321_0_0_5"/>
<accession>E0TFD2</accession>
<proteinExistence type="predicted"/>
<dbReference type="Proteomes" id="UP000001302">
    <property type="component" value="Chromosome"/>
</dbReference>
<name>E0TFD2_PARBH</name>
<dbReference type="InterPro" id="IPR058486">
    <property type="entry name" value="DUF8173"/>
</dbReference>
<sequence length="398" mass="40924">MDIDWQRAGTIGFLAVLLALLTVGGATFHAAAEVEAGEKLTIEKTLNDISFFAGSEIRLEATSRDDVIAAAGEVISRRLTADTLVLAGGELELSELTIEDGFLAGGDITLRSGTIEDDLTIAGGEIRLDEPLRIGGTVHAFGGELRLMAPIGGKLRAAGGDIDINAPIDGDVVLRAETLTLGPLTVIGGDLTYRAKNVEIDPAATIRGEVDVEEWSEDEEGWGNSPAASAVSSLFALAVIMFLGAGLLAVVVALLLPRLTSGTAERVRTKPLASLGMGLLIGLLGPALMIALGVTIIGLPLSFLLGAIVLVLGPLGLAGIAYGAGTLLRSILTSAEGEPGPVGRIGWTTLGFLVVALLSMIPVLGMIFWLLLALMGFGAVSQMSGRLLAGRADEGGMA</sequence>
<reference evidence="3 4" key="2">
    <citation type="journal article" date="2011" name="J. Bacteriol.">
        <title>Complete genome sequence of strain HTCC2503T of Parvularcula bermudensis, the type species of the order "Parvularculales" in the class Alphaproteobacteria.</title>
        <authorList>
            <person name="Oh H.M."/>
            <person name="Kang I."/>
            <person name="Vergin K.L."/>
            <person name="Kang D."/>
            <person name="Rhee K.H."/>
            <person name="Giovannoni S.J."/>
            <person name="Cho J.C."/>
        </authorList>
    </citation>
    <scope>NUCLEOTIDE SEQUENCE [LARGE SCALE GENOMIC DNA]</scope>
    <source>
        <strain evidence="4">ATCC BAA-594 / HTCC2503 / KCTC 12087</strain>
    </source>
</reference>
<feature type="domain" description="DUF8173" evidence="2">
    <location>
        <begin position="229"/>
        <end position="382"/>
    </location>
</feature>
<feature type="transmembrane region" description="Helical" evidence="1">
    <location>
        <begin position="349"/>
        <end position="377"/>
    </location>
</feature>
<protein>
    <recommendedName>
        <fullName evidence="2">DUF8173 domain-containing protein</fullName>
    </recommendedName>
</protein>
<dbReference type="OrthoDB" id="7419554at2"/>
<reference evidence="4" key="1">
    <citation type="submission" date="2010-08" db="EMBL/GenBank/DDBJ databases">
        <title>Genome sequence of Parvularcula bermudensis HTCC2503.</title>
        <authorList>
            <person name="Kang D.-M."/>
            <person name="Oh H.-M."/>
            <person name="Cho J.-C."/>
        </authorList>
    </citation>
    <scope>NUCLEOTIDE SEQUENCE [LARGE SCALE GENOMIC DNA]</scope>
    <source>
        <strain evidence="4">ATCC BAA-594 / HTCC2503 / KCTC 12087</strain>
    </source>
</reference>
<dbReference type="AlphaFoldDB" id="E0TFD2"/>
<dbReference type="Pfam" id="PF26514">
    <property type="entry name" value="DUF8173"/>
    <property type="match status" value="1"/>
</dbReference>
<feature type="transmembrane region" description="Helical" evidence="1">
    <location>
        <begin position="234"/>
        <end position="256"/>
    </location>
</feature>
<dbReference type="RefSeq" id="WP_013300507.1">
    <property type="nucleotide sequence ID" value="NC_014414.1"/>
</dbReference>
<dbReference type="STRING" id="314260.PB2503_07379"/>
<gene>
    <name evidence="3" type="ordered locus">PB2503_07379</name>
</gene>
<feature type="transmembrane region" description="Helical" evidence="1">
    <location>
        <begin position="303"/>
        <end position="328"/>
    </location>
</feature>
<keyword evidence="4" id="KW-1185">Reference proteome</keyword>
<organism evidence="3 4">
    <name type="scientific">Parvularcula bermudensis (strain ATCC BAA-594 / HTCC2503 / KCTC 12087)</name>
    <dbReference type="NCBI Taxonomy" id="314260"/>
    <lineage>
        <taxon>Bacteria</taxon>
        <taxon>Pseudomonadati</taxon>
        <taxon>Pseudomonadota</taxon>
        <taxon>Alphaproteobacteria</taxon>
        <taxon>Parvularculales</taxon>
        <taxon>Parvularculaceae</taxon>
        <taxon>Parvularcula</taxon>
    </lineage>
</organism>
<evidence type="ECO:0000313" key="3">
    <source>
        <dbReference type="EMBL" id="ADM09533.1"/>
    </source>
</evidence>
<evidence type="ECO:0000313" key="4">
    <source>
        <dbReference type="Proteomes" id="UP000001302"/>
    </source>
</evidence>
<feature type="transmembrane region" description="Helical" evidence="1">
    <location>
        <begin position="277"/>
        <end position="297"/>
    </location>
</feature>